<gene>
    <name evidence="11" type="ORF">GW7_02541</name>
</gene>
<keyword evidence="6 9" id="KW-0472">Membrane</keyword>
<evidence type="ECO:0000256" key="3">
    <source>
        <dbReference type="ARBA" id="ARBA00022606"/>
    </source>
</evidence>
<evidence type="ECO:0000256" key="2">
    <source>
        <dbReference type="ARBA" id="ARBA00022475"/>
    </source>
</evidence>
<evidence type="ECO:0000256" key="6">
    <source>
        <dbReference type="ARBA" id="ARBA00023136"/>
    </source>
</evidence>
<dbReference type="PRINTS" id="PR00245">
    <property type="entry name" value="OLFACTORYR"/>
</dbReference>
<evidence type="ECO:0000256" key="7">
    <source>
        <dbReference type="ARBA" id="ARBA00023170"/>
    </source>
</evidence>
<dbReference type="Gene3D" id="1.20.1070.10">
    <property type="entry name" value="Rhodopsin 7-helix transmembrane proteins"/>
    <property type="match status" value="1"/>
</dbReference>
<evidence type="ECO:0000256" key="5">
    <source>
        <dbReference type="ARBA" id="ARBA00022989"/>
    </source>
</evidence>
<feature type="transmembrane region" description="Helical" evidence="9">
    <location>
        <begin position="58"/>
        <end position="79"/>
    </location>
</feature>
<dbReference type="InParanoid" id="G5C7Q4"/>
<feature type="transmembrane region" description="Helical" evidence="9">
    <location>
        <begin position="29"/>
        <end position="52"/>
    </location>
</feature>
<evidence type="ECO:0000313" key="11">
    <source>
        <dbReference type="EMBL" id="EHB17565.1"/>
    </source>
</evidence>
<evidence type="ECO:0000256" key="4">
    <source>
        <dbReference type="ARBA" id="ARBA00022692"/>
    </source>
</evidence>
<sequence>MVGAMERHNISSTHFTILGLFTRKESAHLLFATISAIFLTTLLANGMMVFLIHTDSHLHTPMYFLLSHLSLIDMMYISTMVPKMLGRRTISFVGCTAPQFLYLTLVGVKFFLLGLMAYDLYMAFCHSLPYLVLMGCWVCWMIIACSWLGDSLDGFLLIPIIMRFPICGPWEIHHFFCEKPAVLYLACADTALYETVMYNVCVLYADASHSVLCGDHFLCLLPDHSPPHEFHGGQEEGLCHLLIPHAYCDPVLLGHHVHLHAATLLPHTSPG</sequence>
<feature type="domain" description="G-protein coupled receptors family 1 profile" evidence="10">
    <location>
        <begin position="44"/>
        <end position="148"/>
    </location>
</feature>
<evidence type="ECO:0000256" key="9">
    <source>
        <dbReference type="SAM" id="Phobius"/>
    </source>
</evidence>
<evidence type="ECO:0000259" key="10">
    <source>
        <dbReference type="PROSITE" id="PS50262"/>
    </source>
</evidence>
<dbReference type="GO" id="GO:0005886">
    <property type="term" value="C:plasma membrane"/>
    <property type="evidence" value="ECO:0007669"/>
    <property type="project" value="UniProtKB-SubCell"/>
</dbReference>
<dbReference type="PROSITE" id="PS50262">
    <property type="entry name" value="G_PROTEIN_RECEP_F1_2"/>
    <property type="match status" value="1"/>
</dbReference>
<keyword evidence="7 11" id="KW-0675">Receptor</keyword>
<feature type="transmembrane region" description="Helical" evidence="9">
    <location>
        <begin position="130"/>
        <end position="149"/>
    </location>
</feature>
<feature type="transmembrane region" description="Helical" evidence="9">
    <location>
        <begin position="100"/>
        <end position="118"/>
    </location>
</feature>
<protein>
    <submittedName>
        <fullName evidence="11">Olfactory receptor 2T1</fullName>
    </submittedName>
</protein>
<keyword evidence="5 9" id="KW-1133">Transmembrane helix</keyword>
<keyword evidence="2" id="KW-1003">Cell membrane</keyword>
<evidence type="ECO:0000256" key="8">
    <source>
        <dbReference type="ARBA" id="ARBA00023224"/>
    </source>
</evidence>
<keyword evidence="8" id="KW-0807">Transducer</keyword>
<accession>G5C7Q4</accession>
<keyword evidence="4 9" id="KW-0812">Transmembrane</keyword>
<keyword evidence="3" id="KW-0716">Sensory transduction</keyword>
<reference evidence="11 12" key="1">
    <citation type="journal article" date="2011" name="Nature">
        <title>Genome sequencing reveals insights into physiology and longevity of the naked mole rat.</title>
        <authorList>
            <person name="Kim E.B."/>
            <person name="Fang X."/>
            <person name="Fushan A.A."/>
            <person name="Huang Z."/>
            <person name="Lobanov A.V."/>
            <person name="Han L."/>
            <person name="Marino S.M."/>
            <person name="Sun X."/>
            <person name="Turanov A.A."/>
            <person name="Yang P."/>
            <person name="Yim S.H."/>
            <person name="Zhao X."/>
            <person name="Kasaikina M.V."/>
            <person name="Stoletzki N."/>
            <person name="Peng C."/>
            <person name="Polak P."/>
            <person name="Xiong Z."/>
            <person name="Kiezun A."/>
            <person name="Zhu Y."/>
            <person name="Chen Y."/>
            <person name="Kryukov G.V."/>
            <person name="Zhang Q."/>
            <person name="Peshkin L."/>
            <person name="Yang L."/>
            <person name="Bronson R.T."/>
            <person name="Buffenstein R."/>
            <person name="Wang B."/>
            <person name="Han C."/>
            <person name="Li Q."/>
            <person name="Chen L."/>
            <person name="Zhao W."/>
            <person name="Sunyaev S.R."/>
            <person name="Park T.J."/>
            <person name="Zhang G."/>
            <person name="Wang J."/>
            <person name="Gladyshev V.N."/>
        </authorList>
    </citation>
    <scope>NUCLEOTIDE SEQUENCE [LARGE SCALE GENOMIC DNA]</scope>
</reference>
<evidence type="ECO:0000256" key="1">
    <source>
        <dbReference type="ARBA" id="ARBA00004651"/>
    </source>
</evidence>
<dbReference type="InterPro" id="IPR017452">
    <property type="entry name" value="GPCR_Rhodpsn_7TM"/>
</dbReference>
<dbReference type="SUPFAM" id="SSF81321">
    <property type="entry name" value="Family A G protein-coupled receptor-like"/>
    <property type="match status" value="1"/>
</dbReference>
<dbReference type="GO" id="GO:0007186">
    <property type="term" value="P:G protein-coupled receptor signaling pathway"/>
    <property type="evidence" value="ECO:0007669"/>
    <property type="project" value="InterPro"/>
</dbReference>
<dbReference type="PANTHER" id="PTHR26453">
    <property type="entry name" value="OLFACTORY RECEPTOR"/>
    <property type="match status" value="1"/>
</dbReference>
<evidence type="ECO:0000313" key="12">
    <source>
        <dbReference type="Proteomes" id="UP000006813"/>
    </source>
</evidence>
<dbReference type="InterPro" id="IPR000725">
    <property type="entry name" value="Olfact_rcpt"/>
</dbReference>
<name>G5C7Q4_HETGA</name>
<dbReference type="GO" id="GO:0004984">
    <property type="term" value="F:olfactory receptor activity"/>
    <property type="evidence" value="ECO:0007669"/>
    <property type="project" value="InterPro"/>
</dbReference>
<dbReference type="AlphaFoldDB" id="G5C7Q4"/>
<comment type="subcellular location">
    <subcellularLocation>
        <location evidence="1">Cell membrane</location>
        <topology evidence="1">Multi-pass membrane protein</topology>
    </subcellularLocation>
</comment>
<dbReference type="Pfam" id="PF13853">
    <property type="entry name" value="7tm_4"/>
    <property type="match status" value="1"/>
</dbReference>
<dbReference type="Proteomes" id="UP000006813">
    <property type="component" value="Unassembled WGS sequence"/>
</dbReference>
<proteinExistence type="predicted"/>
<organism evidence="11 12">
    <name type="scientific">Heterocephalus glaber</name>
    <name type="common">Naked mole rat</name>
    <dbReference type="NCBI Taxonomy" id="10181"/>
    <lineage>
        <taxon>Eukaryota</taxon>
        <taxon>Metazoa</taxon>
        <taxon>Chordata</taxon>
        <taxon>Craniata</taxon>
        <taxon>Vertebrata</taxon>
        <taxon>Euteleostomi</taxon>
        <taxon>Mammalia</taxon>
        <taxon>Eutheria</taxon>
        <taxon>Euarchontoglires</taxon>
        <taxon>Glires</taxon>
        <taxon>Rodentia</taxon>
        <taxon>Hystricomorpha</taxon>
        <taxon>Bathyergidae</taxon>
        <taxon>Heterocephalus</taxon>
    </lineage>
</organism>
<dbReference type="eggNOG" id="ENOG502RTYZ">
    <property type="taxonomic scope" value="Eukaryota"/>
</dbReference>
<dbReference type="EMBL" id="JH173696">
    <property type="protein sequence ID" value="EHB17565.1"/>
    <property type="molecule type" value="Genomic_DNA"/>
</dbReference>